<dbReference type="EMBL" id="AFPY01000054">
    <property type="protein sequence ID" value="EGQ18388.1"/>
    <property type="molecule type" value="Genomic_DNA"/>
</dbReference>
<sequence length="77" mass="9170">MEKLKEELTTKTHSEFNVSMETEIRHRTGSLWSVTGFDCDKATMKKWCISYGITISQAMKYKMYWQKLAEQNKVRKE</sequence>
<name>F9DHM2_9BACT</name>
<dbReference type="Proteomes" id="UP000004123">
    <property type="component" value="Unassembled WGS sequence"/>
</dbReference>
<dbReference type="AlphaFoldDB" id="F9DHM2"/>
<protein>
    <submittedName>
        <fullName evidence="1">RNA polymerase sigma factor</fullName>
    </submittedName>
</protein>
<dbReference type="STRING" id="997353.HMPREF9144_1162"/>
<accession>F9DHM2</accession>
<reference evidence="1 2" key="1">
    <citation type="submission" date="2011-04" db="EMBL/GenBank/DDBJ databases">
        <authorList>
            <person name="Muzny D."/>
            <person name="Qin X."/>
            <person name="Deng J."/>
            <person name="Jiang H."/>
            <person name="Liu Y."/>
            <person name="Qu J."/>
            <person name="Song X.-Z."/>
            <person name="Zhang L."/>
            <person name="Thornton R."/>
            <person name="Coyle M."/>
            <person name="Francisco L."/>
            <person name="Jackson L."/>
            <person name="Javaid M."/>
            <person name="Korchina V."/>
            <person name="Kovar C."/>
            <person name="Mata R."/>
            <person name="Mathew T."/>
            <person name="Ngo R."/>
            <person name="Nguyen L."/>
            <person name="Nguyen N."/>
            <person name="Okwuonu G."/>
            <person name="Ongeri F."/>
            <person name="Pham C."/>
            <person name="Simmons D."/>
            <person name="Wilczek-Boney K."/>
            <person name="Hale W."/>
            <person name="Jakkamsetti A."/>
            <person name="Pham P."/>
            <person name="Ruth R."/>
            <person name="San Lucas F."/>
            <person name="Warren J."/>
            <person name="Zhang J."/>
            <person name="Zhao Z."/>
            <person name="Zhou C."/>
            <person name="Zhu D."/>
            <person name="Lee S."/>
            <person name="Bess C."/>
            <person name="Blankenburg K."/>
            <person name="Forbes L."/>
            <person name="Fu Q."/>
            <person name="Gubbala S."/>
            <person name="Hirani K."/>
            <person name="Jayaseelan J.C."/>
            <person name="Lara F."/>
            <person name="Munidasa M."/>
            <person name="Palculict T."/>
            <person name="Patil S."/>
            <person name="Pu L.-L."/>
            <person name="Saada N."/>
            <person name="Tang L."/>
            <person name="Weissenberger G."/>
            <person name="Zhu Y."/>
            <person name="Hemphill L."/>
            <person name="Shang Y."/>
            <person name="Youmans B."/>
            <person name="Ayvaz T."/>
            <person name="Ross M."/>
            <person name="Santibanez J."/>
            <person name="Aqrawi P."/>
            <person name="Gross S."/>
            <person name="Joshi V."/>
            <person name="Fowler G."/>
            <person name="Nazareth L."/>
            <person name="Reid J."/>
            <person name="Worley K."/>
            <person name="Petrosino J."/>
            <person name="Highlander S."/>
            <person name="Gibbs R."/>
        </authorList>
    </citation>
    <scope>NUCLEOTIDE SEQUENCE [LARGE SCALE GENOMIC DNA]</scope>
    <source>
        <strain evidence="1 2">ATCC 700821</strain>
    </source>
</reference>
<evidence type="ECO:0000313" key="2">
    <source>
        <dbReference type="Proteomes" id="UP000004123"/>
    </source>
</evidence>
<organism evidence="1 2">
    <name type="scientific">Prevotella pallens ATCC 700821</name>
    <dbReference type="NCBI Taxonomy" id="997353"/>
    <lineage>
        <taxon>Bacteria</taxon>
        <taxon>Pseudomonadati</taxon>
        <taxon>Bacteroidota</taxon>
        <taxon>Bacteroidia</taxon>
        <taxon>Bacteroidales</taxon>
        <taxon>Prevotellaceae</taxon>
        <taxon>Prevotella</taxon>
    </lineage>
</organism>
<evidence type="ECO:0000313" key="1">
    <source>
        <dbReference type="EMBL" id="EGQ18388.1"/>
    </source>
</evidence>
<gene>
    <name evidence="1" type="primary">sigW</name>
    <name evidence="1" type="ORF">HMPREF9144_1162</name>
</gene>
<proteinExistence type="predicted"/>
<dbReference type="HOGENOM" id="CLU_2635142_0_0_10"/>
<comment type="caution">
    <text evidence="1">The sequence shown here is derived from an EMBL/GenBank/DDBJ whole genome shotgun (WGS) entry which is preliminary data.</text>
</comment>